<evidence type="ECO:0000313" key="4">
    <source>
        <dbReference type="Proteomes" id="UP000245464"/>
    </source>
</evidence>
<organism evidence="2 4">
    <name type="scientific">Pyrenophora tritici-repentis</name>
    <dbReference type="NCBI Taxonomy" id="45151"/>
    <lineage>
        <taxon>Eukaryota</taxon>
        <taxon>Fungi</taxon>
        <taxon>Dikarya</taxon>
        <taxon>Ascomycota</taxon>
        <taxon>Pezizomycotina</taxon>
        <taxon>Dothideomycetes</taxon>
        <taxon>Pleosporomycetidae</taxon>
        <taxon>Pleosporales</taxon>
        <taxon>Pleosporineae</taxon>
        <taxon>Pleosporaceae</taxon>
        <taxon>Pyrenophora</taxon>
    </lineage>
</organism>
<dbReference type="EMBL" id="NQIK02000010">
    <property type="protein sequence ID" value="KAF7564413.1"/>
    <property type="molecule type" value="Genomic_DNA"/>
</dbReference>
<dbReference type="Proteomes" id="UP000245464">
    <property type="component" value="Chromosome 10"/>
</dbReference>
<feature type="compositionally biased region" description="Polar residues" evidence="1">
    <location>
        <begin position="124"/>
        <end position="164"/>
    </location>
</feature>
<feature type="region of interest" description="Disordered" evidence="1">
    <location>
        <begin position="269"/>
        <end position="293"/>
    </location>
</feature>
<evidence type="ECO:0000313" key="2">
    <source>
        <dbReference type="EMBL" id="KAF7564413.1"/>
    </source>
</evidence>
<feature type="compositionally biased region" description="Basic and acidic residues" evidence="1">
    <location>
        <begin position="182"/>
        <end position="191"/>
    </location>
</feature>
<feature type="region of interest" description="Disordered" evidence="1">
    <location>
        <begin position="14"/>
        <end position="58"/>
    </location>
</feature>
<reference evidence="2" key="1">
    <citation type="journal article" date="2018" name="BMC Genomics">
        <title>Comparative genomics of the wheat fungal pathogen Pyrenophora tritici-repentis reveals chromosomal variations and genome plasticity.</title>
        <authorList>
            <person name="Moolhuijzen P."/>
            <person name="See P.T."/>
            <person name="Hane J.K."/>
            <person name="Shi G."/>
            <person name="Liu Z."/>
            <person name="Oliver R.P."/>
            <person name="Moffat C.S."/>
        </authorList>
    </citation>
    <scope>NUCLEOTIDE SEQUENCE [LARGE SCALE GENOMIC DNA]</scope>
    <source>
        <strain evidence="2">M4</strain>
    </source>
</reference>
<feature type="region of interest" description="Disordered" evidence="1">
    <location>
        <begin position="117"/>
        <end position="195"/>
    </location>
</feature>
<reference evidence="5" key="4">
    <citation type="journal article" date="2022" name="Microb. Genom.">
        <title>A global pangenome for the wheat fungal pathogen Pyrenophora tritici-repentis and prediction of effector protein structural homology.</title>
        <authorList>
            <person name="Moolhuijzen P.M."/>
            <person name="See P.T."/>
            <person name="Shi G."/>
            <person name="Powell H.R."/>
            <person name="Cockram J."/>
            <person name="Jorgensen L.N."/>
            <person name="Benslimane H."/>
            <person name="Strelkov S.E."/>
            <person name="Turner J."/>
            <person name="Liu Z."/>
            <person name="Moffat C.S."/>
        </authorList>
    </citation>
    <scope>NUCLEOTIDE SEQUENCE [LARGE SCALE GENOMIC DNA]</scope>
</reference>
<evidence type="ECO:0000313" key="5">
    <source>
        <dbReference type="Proteomes" id="UP000249757"/>
    </source>
</evidence>
<proteinExistence type="predicted"/>
<accession>A0A2W1HEH2</accession>
<feature type="compositionally biased region" description="Basic and acidic residues" evidence="1">
    <location>
        <begin position="42"/>
        <end position="58"/>
    </location>
</feature>
<dbReference type="OMA" id="NARAPPD"/>
<sequence length="409" mass="44086">MPFITPKKKVLEVPESWDAFPPPPPEADDWQPPEDAIPKPGGVRDARFSQDTAPDGRSKAYLREAKMYSMLADKALSSASVGSTSPAPGLGKWPAPISRAPGPVISSNGEYGKFLSSKGASVPTLGSPNSTSKKHQTVSGTPNKHQTANNTPNKHHTVNGTPNKHQAVKSGGVALPDTADTTTKDVSKEQRSQSPLVVSIPAMPLPHSETSMPPWAARLEKAIAEDTRKASAEPVVAIAAQVQSDIVQSSAPHRQPVQSGQVQVRPFDPAAKKSNIPPSVPPNGDQPRTLTKPATDRLNEGGISVDSHAASPVSAKIQPGTQQVVGVNEAMRTQNFKNPVYETAAGNRNYVDHEHKVKVILIRAMEHELDLYSVATERELMRMSRTDLDRYYEKVFSAHQGWWEAKTGA</sequence>
<dbReference type="EMBL" id="NRDI02000014">
    <property type="protein sequence ID" value="KAI1511480.1"/>
    <property type="molecule type" value="Genomic_DNA"/>
</dbReference>
<keyword evidence="5" id="KW-1185">Reference proteome</keyword>
<comment type="caution">
    <text evidence="2">The sequence shown here is derived from an EMBL/GenBank/DDBJ whole genome shotgun (WGS) entry which is preliminary data.</text>
</comment>
<reference evidence="3" key="2">
    <citation type="submission" date="2021-05" db="EMBL/GenBank/DDBJ databases">
        <authorList>
            <person name="Moolhuijzen P.M."/>
            <person name="Moffat C.S."/>
        </authorList>
    </citation>
    <scope>NUCLEOTIDE SEQUENCE</scope>
    <source>
        <strain evidence="3">86-124</strain>
    </source>
</reference>
<name>A0A2W1HEH2_9PLEO</name>
<protein>
    <submittedName>
        <fullName evidence="2">Herpes-BLLF1 domain containing protein</fullName>
    </submittedName>
</protein>
<reference evidence="3" key="3">
    <citation type="journal article" date="2022" name="bioRxiv">
        <title>A global pangenome for the wheat fungal pathogen Pyrenophora tritici-repentis and prediction of effector protein structural homology.</title>
        <authorList>
            <person name="Moolhuijzen P."/>
            <person name="See P.T."/>
            <person name="Shi G."/>
            <person name="Powell H.R."/>
            <person name="Cockram J."/>
            <person name="Jorgensen L.N."/>
            <person name="Benslimane H."/>
            <person name="Strelkov S.E."/>
            <person name="Turner J."/>
            <person name="Liu Z."/>
            <person name="Moffat C.S."/>
        </authorList>
    </citation>
    <scope>NUCLEOTIDE SEQUENCE</scope>
    <source>
        <strain evidence="3">86-124</strain>
    </source>
</reference>
<dbReference type="AlphaFoldDB" id="A0A2W1HEH2"/>
<evidence type="ECO:0000256" key="1">
    <source>
        <dbReference type="SAM" id="MobiDB-lite"/>
    </source>
</evidence>
<dbReference type="Proteomes" id="UP000249757">
    <property type="component" value="Unassembled WGS sequence"/>
</dbReference>
<dbReference type="OrthoDB" id="3799274at2759"/>
<evidence type="ECO:0000313" key="3">
    <source>
        <dbReference type="EMBL" id="KAI1511480.1"/>
    </source>
</evidence>
<gene>
    <name evidence="3" type="ORF">Ptr86124_009884</name>
    <name evidence="2" type="ORF">PtrM4_038470</name>
</gene>